<keyword evidence="2" id="KW-0862">Zinc</keyword>
<keyword evidence="4" id="KW-0238">DNA-binding</keyword>
<evidence type="ECO:0000256" key="6">
    <source>
        <dbReference type="ARBA" id="ARBA00023242"/>
    </source>
</evidence>
<reference evidence="7 8" key="1">
    <citation type="submission" date="2024-01" db="EMBL/GenBank/DDBJ databases">
        <authorList>
            <person name="Allen C."/>
            <person name="Tagirdzhanova G."/>
        </authorList>
    </citation>
    <scope>NUCLEOTIDE SEQUENCE [LARGE SCALE GENOMIC DNA]</scope>
</reference>
<evidence type="ECO:0000256" key="3">
    <source>
        <dbReference type="ARBA" id="ARBA00023015"/>
    </source>
</evidence>
<evidence type="ECO:0000256" key="2">
    <source>
        <dbReference type="ARBA" id="ARBA00022833"/>
    </source>
</evidence>
<keyword evidence="8" id="KW-1185">Reference proteome</keyword>
<gene>
    <name evidence="7" type="ORF">SEUCBS140593_007242</name>
</gene>
<comment type="caution">
    <text evidence="7">The sequence shown here is derived from an EMBL/GenBank/DDBJ whole genome shotgun (WGS) entry which is preliminary data.</text>
</comment>
<evidence type="ECO:0000313" key="8">
    <source>
        <dbReference type="Proteomes" id="UP001642482"/>
    </source>
</evidence>
<name>A0ABP0CE80_9PEZI</name>
<comment type="subcellular location">
    <subcellularLocation>
        <location evidence="1">Nucleus</location>
    </subcellularLocation>
</comment>
<sequence>MESWVQPTLETESQGDLIDALFGCSVKLPKLMWAAADLYSASKDPHTTQVEIQQRAGKLQAEIRATKIDPQSRPSVGILCHATGQTVPATVTLDEEELRRRMVSTAEIFRHASHIYVYRIAHEPEQPLAEDIQASLVAALELLPMVPDALGPGANLGWCLVVIGAELDLGDQRDYFRSRLASLHLLGIHNTKNGHNILEEVWNHRDLVSKGQAPPERWQDIMQRIGESQILV</sequence>
<dbReference type="Proteomes" id="UP001642482">
    <property type="component" value="Unassembled WGS sequence"/>
</dbReference>
<keyword evidence="3" id="KW-0805">Transcription regulation</keyword>
<dbReference type="PANTHER" id="PTHR37534:SF46">
    <property type="entry name" value="ZN(II)2CYS6 TRANSCRIPTION FACTOR (EUROFUNG)"/>
    <property type="match status" value="1"/>
</dbReference>
<evidence type="ECO:0000256" key="1">
    <source>
        <dbReference type="ARBA" id="ARBA00004123"/>
    </source>
</evidence>
<proteinExistence type="predicted"/>
<dbReference type="InterPro" id="IPR021858">
    <property type="entry name" value="Fun_TF"/>
</dbReference>
<accession>A0ABP0CE80</accession>
<dbReference type="EMBL" id="CAWUHD010000086">
    <property type="protein sequence ID" value="CAK7229431.1"/>
    <property type="molecule type" value="Genomic_DNA"/>
</dbReference>
<keyword evidence="6" id="KW-0539">Nucleus</keyword>
<evidence type="ECO:0000256" key="4">
    <source>
        <dbReference type="ARBA" id="ARBA00023125"/>
    </source>
</evidence>
<keyword evidence="5" id="KW-0804">Transcription</keyword>
<evidence type="ECO:0000256" key="5">
    <source>
        <dbReference type="ARBA" id="ARBA00023163"/>
    </source>
</evidence>
<organism evidence="7 8">
    <name type="scientific">Sporothrix eucalyptigena</name>
    <dbReference type="NCBI Taxonomy" id="1812306"/>
    <lineage>
        <taxon>Eukaryota</taxon>
        <taxon>Fungi</taxon>
        <taxon>Dikarya</taxon>
        <taxon>Ascomycota</taxon>
        <taxon>Pezizomycotina</taxon>
        <taxon>Sordariomycetes</taxon>
        <taxon>Sordariomycetidae</taxon>
        <taxon>Ophiostomatales</taxon>
        <taxon>Ophiostomataceae</taxon>
        <taxon>Sporothrix</taxon>
    </lineage>
</organism>
<dbReference type="Pfam" id="PF11951">
    <property type="entry name" value="Fungal_trans_2"/>
    <property type="match status" value="1"/>
</dbReference>
<evidence type="ECO:0000313" key="7">
    <source>
        <dbReference type="EMBL" id="CAK7229431.1"/>
    </source>
</evidence>
<protein>
    <submittedName>
        <fullName evidence="7">Uncharacterized protein</fullName>
    </submittedName>
</protein>
<dbReference type="PANTHER" id="PTHR37534">
    <property type="entry name" value="TRANSCRIPTIONAL ACTIVATOR PROTEIN UGA3"/>
    <property type="match status" value="1"/>
</dbReference>